<dbReference type="InterPro" id="IPR016181">
    <property type="entry name" value="Acyl_CoA_acyltransferase"/>
</dbReference>
<dbReference type="AlphaFoldDB" id="A0A918AAK7"/>
<dbReference type="InterPro" id="IPR050832">
    <property type="entry name" value="Bact_Acetyltransf"/>
</dbReference>
<evidence type="ECO:0000313" key="5">
    <source>
        <dbReference type="Proteomes" id="UP000660745"/>
    </source>
</evidence>
<dbReference type="SUPFAM" id="SSF55729">
    <property type="entry name" value="Acyl-CoA N-acyltransferases (Nat)"/>
    <property type="match status" value="2"/>
</dbReference>
<evidence type="ECO:0000256" key="2">
    <source>
        <dbReference type="ARBA" id="ARBA00023315"/>
    </source>
</evidence>
<dbReference type="Pfam" id="PF00583">
    <property type="entry name" value="Acetyltransf_1"/>
    <property type="match status" value="2"/>
</dbReference>
<feature type="domain" description="N-acetyltransferase" evidence="3">
    <location>
        <begin position="20"/>
        <end position="163"/>
    </location>
</feature>
<dbReference type="CDD" id="cd04301">
    <property type="entry name" value="NAT_SF"/>
    <property type="match status" value="2"/>
</dbReference>
<dbReference type="Proteomes" id="UP000660745">
    <property type="component" value="Unassembled WGS sequence"/>
</dbReference>
<name>A0A918AAK7_9ACTN</name>
<evidence type="ECO:0000259" key="3">
    <source>
        <dbReference type="PROSITE" id="PS51186"/>
    </source>
</evidence>
<dbReference type="InterPro" id="IPR000182">
    <property type="entry name" value="GNAT_dom"/>
</dbReference>
<reference evidence="4" key="2">
    <citation type="submission" date="2020-09" db="EMBL/GenBank/DDBJ databases">
        <authorList>
            <person name="Sun Q."/>
            <person name="Zhou Y."/>
        </authorList>
    </citation>
    <scope>NUCLEOTIDE SEQUENCE</scope>
    <source>
        <strain evidence="4">CGMCC 4.7430</strain>
    </source>
</reference>
<dbReference type="EMBL" id="BMNK01000014">
    <property type="protein sequence ID" value="GGP13708.1"/>
    <property type="molecule type" value="Genomic_DNA"/>
</dbReference>
<dbReference type="PANTHER" id="PTHR43877">
    <property type="entry name" value="AMINOALKYLPHOSPHONATE N-ACETYLTRANSFERASE-RELATED-RELATED"/>
    <property type="match status" value="1"/>
</dbReference>
<dbReference type="Gene3D" id="3.40.630.30">
    <property type="match status" value="2"/>
</dbReference>
<organism evidence="4 5">
    <name type="scientific">Nonomuraea glycinis</name>
    <dbReference type="NCBI Taxonomy" id="2047744"/>
    <lineage>
        <taxon>Bacteria</taxon>
        <taxon>Bacillati</taxon>
        <taxon>Actinomycetota</taxon>
        <taxon>Actinomycetes</taxon>
        <taxon>Streptosporangiales</taxon>
        <taxon>Streptosporangiaceae</taxon>
        <taxon>Nonomuraea</taxon>
    </lineage>
</organism>
<reference evidence="4" key="1">
    <citation type="journal article" date="2014" name="Int. J. Syst. Evol. Microbiol.">
        <title>Complete genome sequence of Corynebacterium casei LMG S-19264T (=DSM 44701T), isolated from a smear-ripened cheese.</title>
        <authorList>
            <consortium name="US DOE Joint Genome Institute (JGI-PGF)"/>
            <person name="Walter F."/>
            <person name="Albersmeier A."/>
            <person name="Kalinowski J."/>
            <person name="Ruckert C."/>
        </authorList>
    </citation>
    <scope>NUCLEOTIDE SEQUENCE</scope>
    <source>
        <strain evidence="4">CGMCC 4.7430</strain>
    </source>
</reference>
<dbReference type="PROSITE" id="PS51186">
    <property type="entry name" value="GNAT"/>
    <property type="match status" value="2"/>
</dbReference>
<protein>
    <recommendedName>
        <fullName evidence="3">N-acetyltransferase domain-containing protein</fullName>
    </recommendedName>
</protein>
<comment type="caution">
    <text evidence="4">The sequence shown here is derived from an EMBL/GenBank/DDBJ whole genome shotgun (WGS) entry which is preliminary data.</text>
</comment>
<evidence type="ECO:0000256" key="1">
    <source>
        <dbReference type="ARBA" id="ARBA00022679"/>
    </source>
</evidence>
<dbReference type="PANTHER" id="PTHR43877:SF2">
    <property type="entry name" value="AMINOALKYLPHOSPHONATE N-ACETYLTRANSFERASE-RELATED"/>
    <property type="match status" value="1"/>
</dbReference>
<feature type="domain" description="N-acetyltransferase" evidence="3">
    <location>
        <begin position="160"/>
        <end position="307"/>
    </location>
</feature>
<keyword evidence="2" id="KW-0012">Acyltransferase</keyword>
<evidence type="ECO:0000313" key="4">
    <source>
        <dbReference type="EMBL" id="GGP13708.1"/>
    </source>
</evidence>
<proteinExistence type="predicted"/>
<gene>
    <name evidence="4" type="ORF">GCM10012278_66560</name>
</gene>
<keyword evidence="5" id="KW-1185">Reference proteome</keyword>
<accession>A0A918AAK7</accession>
<dbReference type="GO" id="GO:0016747">
    <property type="term" value="F:acyltransferase activity, transferring groups other than amino-acyl groups"/>
    <property type="evidence" value="ECO:0007669"/>
    <property type="project" value="InterPro"/>
</dbReference>
<keyword evidence="1" id="KW-0808">Transferase</keyword>
<sequence>MRDMGIERLGPDEGERLRAIRLRALRDTPEAFASSYERESAFLPDQWAERLKNPESRWMVATTGGADVGLVCGKAEEGRMHLLAMWVAPEARGAGVASRLVDATVAWAREYGAGEVELWTVDQNDAAITLYTRKGFTPSGRTMALPSRPHLMESHYVLSLLFRQARRQDVPAIVAMLADDPLGAEREGDPGDERYLAAFDRIDADPHDELIVAERDGKVIGTMQLSYLAGLSRLGAERCQIEAVRVAAAARGQGLGRRMIEWAVDRARARGCAMVQLTSDKSRTDAHRFYDSLGFTASHEGYKLKLG</sequence>